<feature type="region of interest" description="Disordered" evidence="1">
    <location>
        <begin position="737"/>
        <end position="771"/>
    </location>
</feature>
<comment type="caution">
    <text evidence="2">The sequence shown here is derived from an EMBL/GenBank/DDBJ whole genome shotgun (WGS) entry which is preliminary data.</text>
</comment>
<protein>
    <submittedName>
        <fullName evidence="2">Uncharacterized protein</fullName>
    </submittedName>
</protein>
<reference evidence="2 3" key="1">
    <citation type="submission" date="2020-04" db="EMBL/GenBank/DDBJ databases">
        <title>Plant Genome Project.</title>
        <authorList>
            <person name="Zhang R.-G."/>
        </authorList>
    </citation>
    <scope>NUCLEOTIDE SEQUENCE [LARGE SCALE GENOMIC DNA]</scope>
    <source>
        <strain evidence="2">YNK0</strain>
        <tissue evidence="2">Leaf</tissue>
    </source>
</reference>
<dbReference type="Proteomes" id="UP000655225">
    <property type="component" value="Unassembled WGS sequence"/>
</dbReference>
<dbReference type="EMBL" id="JABCRI010000012">
    <property type="protein sequence ID" value="KAF8396147.1"/>
    <property type="molecule type" value="Genomic_DNA"/>
</dbReference>
<evidence type="ECO:0000313" key="2">
    <source>
        <dbReference type="EMBL" id="KAF8396147.1"/>
    </source>
</evidence>
<gene>
    <name evidence="2" type="ORF">HHK36_017760</name>
</gene>
<dbReference type="OMA" id="MFCSDEK"/>
<feature type="compositionally biased region" description="Polar residues" evidence="1">
    <location>
        <begin position="566"/>
        <end position="580"/>
    </location>
</feature>
<dbReference type="AlphaFoldDB" id="A0A834YXP9"/>
<feature type="compositionally biased region" description="Basic residues" evidence="1">
    <location>
        <begin position="535"/>
        <end position="548"/>
    </location>
</feature>
<evidence type="ECO:0000313" key="3">
    <source>
        <dbReference type="Proteomes" id="UP000655225"/>
    </source>
</evidence>
<organism evidence="2 3">
    <name type="scientific">Tetracentron sinense</name>
    <name type="common">Spur-leaf</name>
    <dbReference type="NCBI Taxonomy" id="13715"/>
    <lineage>
        <taxon>Eukaryota</taxon>
        <taxon>Viridiplantae</taxon>
        <taxon>Streptophyta</taxon>
        <taxon>Embryophyta</taxon>
        <taxon>Tracheophyta</taxon>
        <taxon>Spermatophyta</taxon>
        <taxon>Magnoliopsida</taxon>
        <taxon>Trochodendrales</taxon>
        <taxon>Trochodendraceae</taxon>
        <taxon>Tetracentron</taxon>
    </lineage>
</organism>
<proteinExistence type="predicted"/>
<sequence>MAFHVACPITCQRVCFCTLGFPQNLQSDKGRKNFLDEVFRVEEFLRDPWLVRDKERSTVQVAVPRIVSPTVAVVDGFGGGGDGEELLSVQAKRAAMQKKAVVVSLVAEDYARKFETGDLVDISRETVQDLAGEDQGSSTINLMCRLCFNGEIEGSERSRRMLACKICNKKSISLELMDLSLLPNLYAEEPEIQISSCFVKGVMALIIATASSLLTRMFRLDLICAQNIRGVIVVGPRSQEMDRVQDKVEKPVVLLVIRLVALDLVIRDEIRGIHNAWKTGPEITIGDSLFLVYMFCSDEKYLQFQADRNLYYKCAACRGDCYQVRDLDDAVQELWSRRDKADCDQIAILRATAGLPTQEEIFCISPYSDDEDSNPAILKNDYGRSVKFSLKGLVSKSPKKTKEYGKKSSNKKYVKKKGYHATLVSQTGAPQSFETLHNTQSYECGLGDEKNDDMRSYRSEATDTFSSVPGSPGNSKGICSINQAGILKHKFIEEVVVSNEDKASRNVQIKSSKSRGLDIEEGTEKHASKSETMKGKKLVIHLGARKRNVSNSPRSEASSCHREQDVTASNGSEDTSQQRTNSKKYMVEAHGGKDRFGEGKGERHDVANNIKGSKLIGREGNLIKLGKVKEVSDLNPKIGRGNIEERYESIAVEKTRVLLEKRNTEGSTATEESKRLMIEATTKRDGYVRKNPKNTSNVCSESYDNSLTPVMDSLPKDPKPLLKLKFKNPYLENRSSWVPHGEEEKSPVKGQRSKRKRPSPLMEKVPVREDEDKTQLHLENPINEVMDANWILKKLGKDAIGKRVEVHQASDNSWHKGVVTDMIEGTSTLSVHLDDGRAKTLDLGKQGIRFVSQKQKRSKT</sequence>
<dbReference type="OrthoDB" id="1903104at2759"/>
<feature type="region of interest" description="Disordered" evidence="1">
    <location>
        <begin position="501"/>
        <end position="587"/>
    </location>
</feature>
<keyword evidence="3" id="KW-1185">Reference proteome</keyword>
<evidence type="ECO:0000256" key="1">
    <source>
        <dbReference type="SAM" id="MobiDB-lite"/>
    </source>
</evidence>
<feature type="compositionally biased region" description="Basic and acidic residues" evidence="1">
    <location>
        <begin position="515"/>
        <end position="534"/>
    </location>
</feature>
<accession>A0A834YXP9</accession>
<name>A0A834YXP9_TETSI</name>
<feature type="compositionally biased region" description="Polar residues" evidence="1">
    <location>
        <begin position="549"/>
        <end position="558"/>
    </location>
</feature>